<name>A0ABX6T7D4_9SPHN</name>
<dbReference type="Gene3D" id="3.40.50.2000">
    <property type="entry name" value="Glycogen Phosphorylase B"/>
    <property type="match status" value="2"/>
</dbReference>
<evidence type="ECO:0000313" key="5">
    <source>
        <dbReference type="Proteomes" id="UP000516105"/>
    </source>
</evidence>
<dbReference type="PANTHER" id="PTHR46401">
    <property type="entry name" value="GLYCOSYLTRANSFERASE WBBK-RELATED"/>
    <property type="match status" value="1"/>
</dbReference>
<evidence type="ECO:0000259" key="3">
    <source>
        <dbReference type="Pfam" id="PF13439"/>
    </source>
</evidence>
<dbReference type="Proteomes" id="UP000516105">
    <property type="component" value="Chromosome"/>
</dbReference>
<dbReference type="InterPro" id="IPR001296">
    <property type="entry name" value="Glyco_trans_1"/>
</dbReference>
<evidence type="ECO:0000256" key="1">
    <source>
        <dbReference type="ARBA" id="ARBA00022679"/>
    </source>
</evidence>
<proteinExistence type="predicted"/>
<accession>A0ABX6T7D4</accession>
<dbReference type="Pfam" id="PF00534">
    <property type="entry name" value="Glycos_transf_1"/>
    <property type="match status" value="1"/>
</dbReference>
<keyword evidence="5" id="KW-1185">Reference proteome</keyword>
<dbReference type="Pfam" id="PF13439">
    <property type="entry name" value="Glyco_transf_4"/>
    <property type="match status" value="1"/>
</dbReference>
<dbReference type="SUPFAM" id="SSF53756">
    <property type="entry name" value="UDP-Glycosyltransferase/glycogen phosphorylase"/>
    <property type="match status" value="1"/>
</dbReference>
<dbReference type="InterPro" id="IPR028098">
    <property type="entry name" value="Glyco_trans_4-like_N"/>
</dbReference>
<organism evidence="4 5">
    <name type="scientific">Sphingomonas sediminicola</name>
    <dbReference type="NCBI Taxonomy" id="386874"/>
    <lineage>
        <taxon>Bacteria</taxon>
        <taxon>Pseudomonadati</taxon>
        <taxon>Pseudomonadota</taxon>
        <taxon>Alphaproteobacteria</taxon>
        <taxon>Sphingomonadales</taxon>
        <taxon>Sphingomonadaceae</taxon>
        <taxon>Sphingomonas</taxon>
    </lineage>
</organism>
<keyword evidence="1" id="KW-0808">Transferase</keyword>
<protein>
    <submittedName>
        <fullName evidence="4">Glycosyltransferase family 4 protein</fullName>
    </submittedName>
</protein>
<sequence>MPGLPWETLRLGPAAADHDVLFCPAYSAPLGYRGRLVVATHSVNETEPAAHSWLYRQTYARLYKHCARRADAVIVPGEKTRRAVEEYYGVPKDRLHIVHQGADEAFHPMDDQPGLLSATRKRFFGSDRPYLLFVGKGSPRRNIPMLIKAFARLRKEGKWPHGLLLFGPYRGDVPLEKLIRDLGVENDVVQTEGVVEHHSDLAPIYAAADIFIHPSENEGWSMTTTEAMAAGTAVIAANRGGLGEVAGGYAYMIEPSVDSLVEAIQAVLSDDNLRADLRRKARERGEALRWEKLAQQTLDVVRDVGKRSQRGR</sequence>
<dbReference type="EMBL" id="CP060782">
    <property type="protein sequence ID" value="QNP45331.1"/>
    <property type="molecule type" value="Genomic_DNA"/>
</dbReference>
<reference evidence="4 5" key="1">
    <citation type="submission" date="2020-08" db="EMBL/GenBank/DDBJ databases">
        <title>Genome sequence of Sphingomonas sediminicola KACC 15039T.</title>
        <authorList>
            <person name="Hyun D.-W."/>
            <person name="Bae J.-W."/>
        </authorList>
    </citation>
    <scope>NUCLEOTIDE SEQUENCE [LARGE SCALE GENOMIC DNA]</scope>
    <source>
        <strain evidence="4 5">KACC 15039</strain>
    </source>
</reference>
<dbReference type="CDD" id="cd03809">
    <property type="entry name" value="GT4_MtfB-like"/>
    <property type="match status" value="1"/>
</dbReference>
<feature type="domain" description="Glycosyl transferase family 1" evidence="2">
    <location>
        <begin position="123"/>
        <end position="284"/>
    </location>
</feature>
<dbReference type="PANTHER" id="PTHR46401:SF2">
    <property type="entry name" value="GLYCOSYLTRANSFERASE WBBK-RELATED"/>
    <property type="match status" value="1"/>
</dbReference>
<gene>
    <name evidence="4" type="ORF">H9L14_12080</name>
</gene>
<evidence type="ECO:0000259" key="2">
    <source>
        <dbReference type="Pfam" id="PF00534"/>
    </source>
</evidence>
<dbReference type="RefSeq" id="WP_187708287.1">
    <property type="nucleotide sequence ID" value="NZ_CP060782.1"/>
</dbReference>
<evidence type="ECO:0000313" key="4">
    <source>
        <dbReference type="EMBL" id="QNP45331.1"/>
    </source>
</evidence>
<feature type="domain" description="Glycosyltransferase subfamily 4-like N-terminal" evidence="3">
    <location>
        <begin position="25"/>
        <end position="104"/>
    </location>
</feature>